<comment type="caution">
    <text evidence="2">The sequence shown here is derived from an EMBL/GenBank/DDBJ whole genome shotgun (WGS) entry which is preliminary data.</text>
</comment>
<feature type="region of interest" description="Disordered" evidence="1">
    <location>
        <begin position="82"/>
        <end position="104"/>
    </location>
</feature>
<evidence type="ECO:0000256" key="1">
    <source>
        <dbReference type="SAM" id="MobiDB-lite"/>
    </source>
</evidence>
<dbReference type="PATRIC" id="fig|380242.3.peg.1166"/>
<dbReference type="InterPro" id="IPR036782">
    <property type="entry name" value="NE0471-like_N"/>
</dbReference>
<dbReference type="InterPro" id="IPR018841">
    <property type="entry name" value="DUF2442"/>
</dbReference>
<organism evidence="2 3">
    <name type="scientific">Candidatus Brocadia fulgida</name>
    <dbReference type="NCBI Taxonomy" id="380242"/>
    <lineage>
        <taxon>Bacteria</taxon>
        <taxon>Pseudomonadati</taxon>
        <taxon>Planctomycetota</taxon>
        <taxon>Candidatus Brocadiia</taxon>
        <taxon>Candidatus Brocadiales</taxon>
        <taxon>Candidatus Brocadiaceae</taxon>
        <taxon>Candidatus Brocadia</taxon>
    </lineage>
</organism>
<dbReference type="Pfam" id="PF10387">
    <property type="entry name" value="DUF2442"/>
    <property type="match status" value="1"/>
</dbReference>
<protein>
    <recommendedName>
        <fullName evidence="4">DUF2442 domain-containing protein</fullName>
    </recommendedName>
</protein>
<feature type="compositionally biased region" description="Polar residues" evidence="1">
    <location>
        <begin position="83"/>
        <end position="96"/>
    </location>
</feature>
<dbReference type="Gene3D" id="3.30.2020.10">
    <property type="entry name" value="NE0471-like N-terminal domain"/>
    <property type="match status" value="1"/>
</dbReference>
<gene>
    <name evidence="2" type="ORF">BROFUL_00926</name>
</gene>
<proteinExistence type="predicted"/>
<dbReference type="AlphaFoldDB" id="A0A0M2V0T3"/>
<dbReference type="EMBL" id="LAQJ01000112">
    <property type="protein sequence ID" value="KKO20344.1"/>
    <property type="molecule type" value="Genomic_DNA"/>
</dbReference>
<name>A0A0M2V0T3_9BACT</name>
<sequence length="104" mass="11791">MNPRVKAVKARDDYKLEITFSNGEVGMYDCSPLLNFGVFTELKDKIYFQQARAAHGTVVWPHEQDICPDTSYLDSVKIKKSPNKSLQRTGTKSRASTEFCRSAK</sequence>
<reference evidence="2 3" key="1">
    <citation type="journal article" date="2013" name="BMC Microbiol.">
        <title>Identification of the type II cytochrome c maturation pathway in anammox bacteria by comparative genomics.</title>
        <authorList>
            <person name="Ferousi C."/>
            <person name="Speth D.R."/>
            <person name="Reimann J."/>
            <person name="Op den Camp H.J."/>
            <person name="Allen J.W."/>
            <person name="Keltjens J.T."/>
            <person name="Jetten M.S."/>
        </authorList>
    </citation>
    <scope>NUCLEOTIDE SEQUENCE [LARGE SCALE GENOMIC DNA]</scope>
    <source>
        <strain evidence="2">RU1</strain>
    </source>
</reference>
<dbReference type="Proteomes" id="UP000034954">
    <property type="component" value="Unassembled WGS sequence"/>
</dbReference>
<accession>A0A0M2V0T3</accession>
<evidence type="ECO:0000313" key="3">
    <source>
        <dbReference type="Proteomes" id="UP000034954"/>
    </source>
</evidence>
<keyword evidence="3" id="KW-1185">Reference proteome</keyword>
<evidence type="ECO:0000313" key="2">
    <source>
        <dbReference type="EMBL" id="KKO20344.1"/>
    </source>
</evidence>
<evidence type="ECO:0008006" key="4">
    <source>
        <dbReference type="Google" id="ProtNLM"/>
    </source>
</evidence>
<dbReference type="SUPFAM" id="SSF143880">
    <property type="entry name" value="NE0471 N-terminal domain-like"/>
    <property type="match status" value="1"/>
</dbReference>